<dbReference type="EMBL" id="UINC01005857">
    <property type="protein sequence ID" value="SVA23992.1"/>
    <property type="molecule type" value="Genomic_DNA"/>
</dbReference>
<evidence type="ECO:0000313" key="2">
    <source>
        <dbReference type="EMBL" id="SVA23992.1"/>
    </source>
</evidence>
<keyword evidence="1" id="KW-0812">Transmembrane</keyword>
<feature type="transmembrane region" description="Helical" evidence="1">
    <location>
        <begin position="39"/>
        <end position="60"/>
    </location>
</feature>
<keyword evidence="1" id="KW-1133">Transmembrane helix</keyword>
<dbReference type="AlphaFoldDB" id="A0A381U6X7"/>
<name>A0A381U6X7_9ZZZZ</name>
<proteinExistence type="predicted"/>
<protein>
    <submittedName>
        <fullName evidence="2">Uncharacterized protein</fullName>
    </submittedName>
</protein>
<accession>A0A381U6X7</accession>
<gene>
    <name evidence="2" type="ORF">METZ01_LOCUS76846</name>
</gene>
<reference evidence="2" key="1">
    <citation type="submission" date="2018-05" db="EMBL/GenBank/DDBJ databases">
        <authorList>
            <person name="Lanie J.A."/>
            <person name="Ng W.-L."/>
            <person name="Kazmierczak K.M."/>
            <person name="Andrzejewski T.M."/>
            <person name="Davidsen T.M."/>
            <person name="Wayne K.J."/>
            <person name="Tettelin H."/>
            <person name="Glass J.I."/>
            <person name="Rusch D."/>
            <person name="Podicherti R."/>
            <person name="Tsui H.-C.T."/>
            <person name="Winkler M.E."/>
        </authorList>
    </citation>
    <scope>NUCLEOTIDE SEQUENCE</scope>
</reference>
<keyword evidence="1" id="KW-0472">Membrane</keyword>
<organism evidence="2">
    <name type="scientific">marine metagenome</name>
    <dbReference type="NCBI Taxonomy" id="408172"/>
    <lineage>
        <taxon>unclassified sequences</taxon>
        <taxon>metagenomes</taxon>
        <taxon>ecological metagenomes</taxon>
    </lineage>
</organism>
<sequence>MLMQKTALITSGIVFGLLAISHAIRWLSPVEILVDGNVLSFITSLSSGIILALLSIWMFIAAKKTKPIPSENKEDS</sequence>
<evidence type="ECO:0000256" key="1">
    <source>
        <dbReference type="SAM" id="Phobius"/>
    </source>
</evidence>